<dbReference type="GO" id="GO:0016758">
    <property type="term" value="F:hexosyltransferase activity"/>
    <property type="evidence" value="ECO:0007669"/>
    <property type="project" value="UniProtKB-ARBA"/>
</dbReference>
<evidence type="ECO:0000313" key="2">
    <source>
        <dbReference type="EMBL" id="QCC47206.1"/>
    </source>
</evidence>
<name>A0A1H5TXV7_9EURY</name>
<organism evidence="3 4">
    <name type="scientific">Halobellus limi</name>
    <dbReference type="NCBI Taxonomy" id="699433"/>
    <lineage>
        <taxon>Archaea</taxon>
        <taxon>Methanobacteriati</taxon>
        <taxon>Methanobacteriota</taxon>
        <taxon>Stenosarchaea group</taxon>
        <taxon>Halobacteria</taxon>
        <taxon>Halobacteriales</taxon>
        <taxon>Haloferacaceae</taxon>
        <taxon>Halobellus</taxon>
    </lineage>
</organism>
<dbReference type="PANTHER" id="PTHR22916">
    <property type="entry name" value="GLYCOSYLTRANSFERASE"/>
    <property type="match status" value="1"/>
</dbReference>
<dbReference type="InterPro" id="IPR029044">
    <property type="entry name" value="Nucleotide-diphossugar_trans"/>
</dbReference>
<evidence type="ECO:0000313" key="3">
    <source>
        <dbReference type="EMBL" id="SEF67613.1"/>
    </source>
</evidence>
<keyword evidence="3" id="KW-0808">Transferase</keyword>
<keyword evidence="4" id="KW-1185">Reference proteome</keyword>
<reference evidence="3 4" key="1">
    <citation type="submission" date="2016-10" db="EMBL/GenBank/DDBJ databases">
        <authorList>
            <person name="de Groot N.N."/>
        </authorList>
    </citation>
    <scope>NUCLEOTIDE SEQUENCE [LARGE SCALE GENOMIC DNA]</scope>
    <source>
        <strain evidence="3 4">CGMCC 1.10331</strain>
    </source>
</reference>
<evidence type="ECO:0000313" key="5">
    <source>
        <dbReference type="Proteomes" id="UP000296733"/>
    </source>
</evidence>
<proteinExistence type="predicted"/>
<dbReference type="Gene3D" id="3.90.550.10">
    <property type="entry name" value="Spore Coat Polysaccharide Biosynthesis Protein SpsA, Chain A"/>
    <property type="match status" value="1"/>
</dbReference>
<dbReference type="EMBL" id="CP031311">
    <property type="protein sequence ID" value="QCC47206.1"/>
    <property type="molecule type" value="Genomic_DNA"/>
</dbReference>
<dbReference type="EMBL" id="FNVN01000001">
    <property type="protein sequence ID" value="SEF67613.1"/>
    <property type="molecule type" value="Genomic_DNA"/>
</dbReference>
<dbReference type="InterPro" id="IPR001173">
    <property type="entry name" value="Glyco_trans_2-like"/>
</dbReference>
<feature type="domain" description="Glycosyltransferase 2-like" evidence="1">
    <location>
        <begin position="6"/>
        <end position="128"/>
    </location>
</feature>
<dbReference type="RefSeq" id="WP_103990193.1">
    <property type="nucleotide sequence ID" value="NZ_CP031311.1"/>
</dbReference>
<protein>
    <submittedName>
        <fullName evidence="3">Glycosyl transferase family 2</fullName>
    </submittedName>
    <submittedName>
        <fullName evidence="2">Glycosyltransferase family 2 protein</fullName>
    </submittedName>
</protein>
<evidence type="ECO:0000259" key="1">
    <source>
        <dbReference type="Pfam" id="PF00535"/>
    </source>
</evidence>
<dbReference type="OrthoDB" id="46222at2157"/>
<dbReference type="Proteomes" id="UP000296733">
    <property type="component" value="Chromosome"/>
</dbReference>
<accession>A0A1H5TXV7</accession>
<dbReference type="KEGG" id="hlm:DV707_05685"/>
<dbReference type="PANTHER" id="PTHR22916:SF3">
    <property type="entry name" value="UDP-GLCNAC:BETAGAL BETA-1,3-N-ACETYLGLUCOSAMINYLTRANSFERASE-LIKE PROTEIN 1"/>
    <property type="match status" value="1"/>
</dbReference>
<dbReference type="GeneID" id="39857558"/>
<reference evidence="2 5" key="2">
    <citation type="journal article" date="2019" name="Nat. Commun.">
        <title>A new type of DNA phosphorothioation-based antiviral system in archaea.</title>
        <authorList>
            <person name="Xiong L."/>
            <person name="Liu S."/>
            <person name="Chen S."/>
            <person name="Xiao Y."/>
            <person name="Zhu B."/>
            <person name="Gao Y."/>
            <person name="Zhang Y."/>
            <person name="Chen B."/>
            <person name="Luo J."/>
            <person name="Deng Z."/>
            <person name="Chen X."/>
            <person name="Wang L."/>
            <person name="Chen S."/>
        </authorList>
    </citation>
    <scope>NUCLEOTIDE SEQUENCE [LARGE SCALE GENOMIC DNA]</scope>
    <source>
        <strain evidence="2 5">CGMCC 1.10331</strain>
    </source>
</reference>
<evidence type="ECO:0000313" key="4">
    <source>
        <dbReference type="Proteomes" id="UP000236740"/>
    </source>
</evidence>
<dbReference type="Pfam" id="PF00535">
    <property type="entry name" value="Glycos_transf_2"/>
    <property type="match status" value="1"/>
</dbReference>
<gene>
    <name evidence="2" type="ORF">DV707_05685</name>
    <name evidence="3" type="ORF">SAMN04488133_0414</name>
</gene>
<dbReference type="AlphaFoldDB" id="A0A1H5TXV7"/>
<sequence length="301" mass="34483">MEELVSIIITTHYRNKPLQNAIKSALNQEYQPIEVIVIDDSGERYAEPVVQKYDVQYVAHKENMGQVSGWQTGLRVASGDYIQFLDDDDILKEQKISEQVKILRDQPDTGVAYCGVERQDGFVNLPPENARGDVEELMLQINFSPAQTSTLLMERKCLDRISPLPDYQAGTDIPLRIELAQITKFDFVNEPLVKRRVEFGTQATSLAAIDARERMLNDYEDLYENYPERVRQEAIANVSRFQGLVYLNHSIWSRHAIACFWREIRTDPNTDTVSVGRFLASIFGSPGIDISEKCFDFYTSR</sequence>
<dbReference type="CDD" id="cd00761">
    <property type="entry name" value="Glyco_tranf_GTA_type"/>
    <property type="match status" value="1"/>
</dbReference>
<dbReference type="SUPFAM" id="SSF53448">
    <property type="entry name" value="Nucleotide-diphospho-sugar transferases"/>
    <property type="match status" value="1"/>
</dbReference>
<dbReference type="Proteomes" id="UP000236740">
    <property type="component" value="Unassembled WGS sequence"/>
</dbReference>